<dbReference type="InterPro" id="IPR019052">
    <property type="entry name" value="DUF2383"/>
</dbReference>
<organism evidence="2 3">
    <name type="scientific">Metabacillus endolithicus</name>
    <dbReference type="NCBI Taxonomy" id="1535204"/>
    <lineage>
        <taxon>Bacteria</taxon>
        <taxon>Bacillati</taxon>
        <taxon>Bacillota</taxon>
        <taxon>Bacilli</taxon>
        <taxon>Bacillales</taxon>
        <taxon>Bacillaceae</taxon>
        <taxon>Metabacillus</taxon>
    </lineage>
</organism>
<dbReference type="CDD" id="cd00657">
    <property type="entry name" value="Ferritin_like"/>
    <property type="match status" value="1"/>
</dbReference>
<dbReference type="SUPFAM" id="SSF47240">
    <property type="entry name" value="Ferritin-like"/>
    <property type="match status" value="1"/>
</dbReference>
<dbReference type="Pfam" id="PF09537">
    <property type="entry name" value="DUF2383"/>
    <property type="match status" value="1"/>
</dbReference>
<dbReference type="InterPro" id="IPR009078">
    <property type="entry name" value="Ferritin-like_SF"/>
</dbReference>
<evidence type="ECO:0000313" key="3">
    <source>
        <dbReference type="Proteomes" id="UP001597318"/>
    </source>
</evidence>
<keyword evidence="3" id="KW-1185">Reference proteome</keyword>
<sequence length="142" mass="16254">MKEENVIDTLNEFLKGQYMGIRSYEHFIEKLDDGLIKKQFQTMQQEHKQHALQVAERIQNLGGTPVSSEGVVGSVQGFISQFQIPDTTEGMIESAKKGESYYGIGMSEEIVRGDLDQESRQLIEKILDKDRQHVQILNEMLH</sequence>
<dbReference type="InterPro" id="IPR012347">
    <property type="entry name" value="Ferritin-like"/>
</dbReference>
<accession>A0ABW5BUL8</accession>
<feature type="domain" description="DUF2383" evidence="1">
    <location>
        <begin position="6"/>
        <end position="101"/>
    </location>
</feature>
<dbReference type="RefSeq" id="WP_247341128.1">
    <property type="nucleotide sequence ID" value="NZ_CP095550.1"/>
</dbReference>
<gene>
    <name evidence="2" type="ORF">ACFSKK_06170</name>
</gene>
<evidence type="ECO:0000259" key="1">
    <source>
        <dbReference type="Pfam" id="PF09537"/>
    </source>
</evidence>
<reference evidence="3" key="1">
    <citation type="journal article" date="2019" name="Int. J. Syst. Evol. Microbiol.">
        <title>The Global Catalogue of Microorganisms (GCM) 10K type strain sequencing project: providing services to taxonomists for standard genome sequencing and annotation.</title>
        <authorList>
            <consortium name="The Broad Institute Genomics Platform"/>
            <consortium name="The Broad Institute Genome Sequencing Center for Infectious Disease"/>
            <person name="Wu L."/>
            <person name="Ma J."/>
        </authorList>
    </citation>
    <scope>NUCLEOTIDE SEQUENCE [LARGE SCALE GENOMIC DNA]</scope>
    <source>
        <strain evidence="3">CGMCC 1.15474</strain>
    </source>
</reference>
<dbReference type="EMBL" id="JBHUIK010000001">
    <property type="protein sequence ID" value="MFD2213299.1"/>
    <property type="molecule type" value="Genomic_DNA"/>
</dbReference>
<dbReference type="Gene3D" id="1.20.1260.10">
    <property type="match status" value="1"/>
</dbReference>
<protein>
    <submittedName>
        <fullName evidence="2">Ferritin-like domain-containing protein</fullName>
    </submittedName>
</protein>
<dbReference type="Proteomes" id="UP001597318">
    <property type="component" value="Unassembled WGS sequence"/>
</dbReference>
<evidence type="ECO:0000313" key="2">
    <source>
        <dbReference type="EMBL" id="MFD2213299.1"/>
    </source>
</evidence>
<comment type="caution">
    <text evidence="2">The sequence shown here is derived from an EMBL/GenBank/DDBJ whole genome shotgun (WGS) entry which is preliminary data.</text>
</comment>
<proteinExistence type="predicted"/>
<name>A0ABW5BUL8_9BACI</name>